<accession>A0A2G1VMP4</accession>
<dbReference type="Proteomes" id="UP000229433">
    <property type="component" value="Unassembled WGS sequence"/>
</dbReference>
<proteinExistence type="predicted"/>
<gene>
    <name evidence="2" type="ORF">CJ305_17195</name>
</gene>
<dbReference type="EMBL" id="NQXA01000022">
    <property type="protein sequence ID" value="PHQ28042.1"/>
    <property type="molecule type" value="Genomic_DNA"/>
</dbReference>
<evidence type="ECO:0000313" key="3">
    <source>
        <dbReference type="Proteomes" id="UP000229433"/>
    </source>
</evidence>
<dbReference type="AlphaFoldDB" id="A0A2G1VMP4"/>
<organism evidence="2 3">
    <name type="scientific">Leeuwenhoekiella nanhaiensis</name>
    <dbReference type="NCBI Taxonomy" id="1655491"/>
    <lineage>
        <taxon>Bacteria</taxon>
        <taxon>Pseudomonadati</taxon>
        <taxon>Bacteroidota</taxon>
        <taxon>Flavobacteriia</taxon>
        <taxon>Flavobacteriales</taxon>
        <taxon>Flavobacteriaceae</taxon>
        <taxon>Leeuwenhoekiella</taxon>
    </lineage>
</organism>
<evidence type="ECO:0000313" key="2">
    <source>
        <dbReference type="EMBL" id="PHQ28042.1"/>
    </source>
</evidence>
<sequence length="213" mass="25228">MSTWNLQNVEKDLKKAFSANSETQLSEILKNNSFLFYELYSRKYGISPNFAEISFGGKFRCDFAWLNDNSGGPEWVLVEVEKPEMKLFTKNNEPTSELNHSIEQVKSWDRYFKENPLEKKRIFGAVSKFRFILVAGKKEDWQTESAIKWRAYHNDTSSVEIRSSDVFLRPLKVAKEKFGELWSFEENPKSLKHSDLEKYWTEYGYMDLWRKVL</sequence>
<dbReference type="RefSeq" id="WP_099647542.1">
    <property type="nucleotide sequence ID" value="NZ_KZ319302.1"/>
</dbReference>
<feature type="domain" description="Shedu protein SduA C-terminal" evidence="1">
    <location>
        <begin position="20"/>
        <end position="167"/>
    </location>
</feature>
<evidence type="ECO:0000259" key="1">
    <source>
        <dbReference type="Pfam" id="PF14082"/>
    </source>
</evidence>
<name>A0A2G1VMP4_9FLAO</name>
<keyword evidence="3" id="KW-1185">Reference proteome</keyword>
<dbReference type="Pfam" id="PF14082">
    <property type="entry name" value="SduA_C"/>
    <property type="match status" value="1"/>
</dbReference>
<protein>
    <recommendedName>
        <fullName evidence="1">Shedu protein SduA C-terminal domain-containing protein</fullName>
    </recommendedName>
</protein>
<reference evidence="2 3" key="1">
    <citation type="submission" date="2017-08" db="EMBL/GenBank/DDBJ databases">
        <title>The whole genome shortgun sequences of strain Leeuwenhoekiella nanhaiensis G18 from the South China Sea.</title>
        <authorList>
            <person name="Liu Q."/>
        </authorList>
    </citation>
    <scope>NUCLEOTIDE SEQUENCE [LARGE SCALE GENOMIC DNA]</scope>
    <source>
        <strain evidence="2 3">G18</strain>
    </source>
</reference>
<comment type="caution">
    <text evidence="2">The sequence shown here is derived from an EMBL/GenBank/DDBJ whole genome shotgun (WGS) entry which is preliminary data.</text>
</comment>
<dbReference type="InterPro" id="IPR025359">
    <property type="entry name" value="SduA_C"/>
</dbReference>
<dbReference type="OrthoDB" id="795022at2"/>